<dbReference type="EMBL" id="JAUSXK010000001">
    <property type="protein sequence ID" value="MDQ0644268.1"/>
    <property type="molecule type" value="Genomic_DNA"/>
</dbReference>
<keyword evidence="3" id="KW-1185">Reference proteome</keyword>
<gene>
    <name evidence="2" type="ORF">QFZ46_002428</name>
</gene>
<dbReference type="Proteomes" id="UP001239085">
    <property type="component" value="Unassembled WGS sequence"/>
</dbReference>
<feature type="compositionally biased region" description="Basic and acidic residues" evidence="1">
    <location>
        <begin position="52"/>
        <end position="68"/>
    </location>
</feature>
<sequence length="87" mass="9555">MSESERGNTKHGPHLDDQMEQETRGMVQGHGSPHAEPFRESEPLPDDTDDQSTERAFRNAETGEHATEADENAADARAADRQGSGHE</sequence>
<reference evidence="2 3" key="1">
    <citation type="submission" date="2023-07" db="EMBL/GenBank/DDBJ databases">
        <title>Comparative genomics of wheat-associated soil bacteria to identify genetic determinants of phenazine resistance.</title>
        <authorList>
            <person name="Mouncey N."/>
        </authorList>
    </citation>
    <scope>NUCLEOTIDE SEQUENCE [LARGE SCALE GENOMIC DNA]</scope>
    <source>
        <strain evidence="2 3">W2I7</strain>
    </source>
</reference>
<comment type="caution">
    <text evidence="2">The sequence shown here is derived from an EMBL/GenBank/DDBJ whole genome shotgun (WGS) entry which is preliminary data.</text>
</comment>
<evidence type="ECO:0000313" key="2">
    <source>
        <dbReference type="EMBL" id="MDQ0644268.1"/>
    </source>
</evidence>
<feature type="compositionally biased region" description="Basic and acidic residues" evidence="1">
    <location>
        <begin position="1"/>
        <end position="23"/>
    </location>
</feature>
<protein>
    <submittedName>
        <fullName evidence="2">Uncharacterized protein</fullName>
    </submittedName>
</protein>
<accession>A0ABU0PAB2</accession>
<proteinExistence type="predicted"/>
<dbReference type="RefSeq" id="WP_307361826.1">
    <property type="nucleotide sequence ID" value="NZ_JAUSXK010000001.1"/>
</dbReference>
<evidence type="ECO:0000256" key="1">
    <source>
        <dbReference type="SAM" id="MobiDB-lite"/>
    </source>
</evidence>
<name>A0ABU0PAB2_9MICO</name>
<feature type="compositionally biased region" description="Basic and acidic residues" evidence="1">
    <location>
        <begin position="77"/>
        <end position="87"/>
    </location>
</feature>
<evidence type="ECO:0000313" key="3">
    <source>
        <dbReference type="Proteomes" id="UP001239085"/>
    </source>
</evidence>
<feature type="region of interest" description="Disordered" evidence="1">
    <location>
        <begin position="1"/>
        <end position="87"/>
    </location>
</feature>
<organism evidence="2 3">
    <name type="scientific">Microbacterium murale</name>
    <dbReference type="NCBI Taxonomy" id="1081040"/>
    <lineage>
        <taxon>Bacteria</taxon>
        <taxon>Bacillati</taxon>
        <taxon>Actinomycetota</taxon>
        <taxon>Actinomycetes</taxon>
        <taxon>Micrococcales</taxon>
        <taxon>Microbacteriaceae</taxon>
        <taxon>Microbacterium</taxon>
    </lineage>
</organism>